<reference evidence="2" key="1">
    <citation type="submission" date="2020-08" db="EMBL/GenBank/DDBJ databases">
        <title>Chromosome-level assembly of Southern catfish (Silurus meridionalis) provides insights into visual adaptation to the nocturnal and benthic lifestyles.</title>
        <authorList>
            <person name="Zhang Y."/>
            <person name="Wang D."/>
            <person name="Peng Z."/>
        </authorList>
    </citation>
    <scope>NUCLEOTIDE SEQUENCE</scope>
    <source>
        <strain evidence="2">SWU-2019-XX</strain>
        <tissue evidence="2">Muscle</tissue>
    </source>
</reference>
<dbReference type="EMBL" id="JABFDY010000023">
    <property type="protein sequence ID" value="KAF7689958.1"/>
    <property type="molecule type" value="Genomic_DNA"/>
</dbReference>
<gene>
    <name evidence="2" type="ORF">HF521_011762</name>
</gene>
<sequence length="148" mass="16785">MIEDKARAKLMQQMDLGAYKAFNETVLAQVIFNKRREGEASHLTLDIYKKASTTSINQDIYTTLSPLGKELSKILTHLEMRGNGGKKYAVKVPHQRERKVDEDGCSDLFFSQRAPAQCSEDGVSDDEDHRQSATQAKRPSPKKKKREE</sequence>
<dbReference type="Proteomes" id="UP000606274">
    <property type="component" value="Unassembled WGS sequence"/>
</dbReference>
<dbReference type="PANTHER" id="PTHR33480">
    <property type="entry name" value="SET DOMAIN-CONTAINING PROTEIN-RELATED"/>
    <property type="match status" value="1"/>
</dbReference>
<dbReference type="PANTHER" id="PTHR33480:SF5">
    <property type="entry name" value="SI:DKEY-51D8.9"/>
    <property type="match status" value="1"/>
</dbReference>
<proteinExistence type="predicted"/>
<evidence type="ECO:0000313" key="2">
    <source>
        <dbReference type="EMBL" id="KAF7689958.1"/>
    </source>
</evidence>
<evidence type="ECO:0000256" key="1">
    <source>
        <dbReference type="SAM" id="MobiDB-lite"/>
    </source>
</evidence>
<dbReference type="AlphaFoldDB" id="A0A8T0AF77"/>
<keyword evidence="3" id="KW-1185">Reference proteome</keyword>
<organism evidence="2 3">
    <name type="scientific">Silurus meridionalis</name>
    <name type="common">Southern catfish</name>
    <name type="synonym">Silurus soldatovi meridionalis</name>
    <dbReference type="NCBI Taxonomy" id="175797"/>
    <lineage>
        <taxon>Eukaryota</taxon>
        <taxon>Metazoa</taxon>
        <taxon>Chordata</taxon>
        <taxon>Craniata</taxon>
        <taxon>Vertebrata</taxon>
        <taxon>Euteleostomi</taxon>
        <taxon>Actinopterygii</taxon>
        <taxon>Neopterygii</taxon>
        <taxon>Teleostei</taxon>
        <taxon>Ostariophysi</taxon>
        <taxon>Siluriformes</taxon>
        <taxon>Siluridae</taxon>
        <taxon>Silurus</taxon>
    </lineage>
</organism>
<comment type="caution">
    <text evidence="2">The sequence shown here is derived from an EMBL/GenBank/DDBJ whole genome shotgun (WGS) entry which is preliminary data.</text>
</comment>
<feature type="region of interest" description="Disordered" evidence="1">
    <location>
        <begin position="116"/>
        <end position="148"/>
    </location>
</feature>
<evidence type="ECO:0000313" key="3">
    <source>
        <dbReference type="Proteomes" id="UP000606274"/>
    </source>
</evidence>
<name>A0A8T0AF77_SILME</name>
<feature type="compositionally biased region" description="Basic residues" evidence="1">
    <location>
        <begin position="139"/>
        <end position="148"/>
    </location>
</feature>
<accession>A0A8T0AF77</accession>
<protein>
    <submittedName>
        <fullName evidence="2">Uncharacterized protein</fullName>
    </submittedName>
</protein>